<dbReference type="Gene3D" id="2.30.110.10">
    <property type="entry name" value="Electron Transport, Fmn-binding Protein, Chain A"/>
    <property type="match status" value="1"/>
</dbReference>
<dbReference type="InterPro" id="IPR012349">
    <property type="entry name" value="Split_barrel_FMN-bd"/>
</dbReference>
<dbReference type="InterPro" id="IPR055196">
    <property type="entry name" value="Putative_PNPOx_2"/>
</dbReference>
<dbReference type="STRING" id="762845.BCR26_16700"/>
<dbReference type="Proteomes" id="UP000095256">
    <property type="component" value="Unassembled WGS sequence"/>
</dbReference>
<dbReference type="OrthoDB" id="2146997at2"/>
<evidence type="ECO:0000313" key="2">
    <source>
        <dbReference type="EMBL" id="OEH81384.1"/>
    </source>
</evidence>
<keyword evidence="3" id="KW-1185">Reference proteome</keyword>
<protein>
    <submittedName>
        <fullName evidence="2">Pyridoxamine 5-phosphate oxidase</fullName>
    </submittedName>
</protein>
<dbReference type="Pfam" id="PF22696">
    <property type="entry name" value="Putative_PNPOx_2"/>
    <property type="match status" value="1"/>
</dbReference>
<dbReference type="SUPFAM" id="SSF50475">
    <property type="entry name" value="FMN-binding split barrel"/>
    <property type="match status" value="1"/>
</dbReference>
<name>A0A1E5KU26_9ENTE</name>
<organism evidence="2 3">
    <name type="scientific">Enterococcus rivorum</name>
    <dbReference type="NCBI Taxonomy" id="762845"/>
    <lineage>
        <taxon>Bacteria</taxon>
        <taxon>Bacillati</taxon>
        <taxon>Bacillota</taxon>
        <taxon>Bacilli</taxon>
        <taxon>Lactobacillales</taxon>
        <taxon>Enterococcaceae</taxon>
        <taxon>Enterococcus</taxon>
    </lineage>
</organism>
<accession>A0A1E5KU26</accession>
<feature type="domain" description="Pyridoxamine 5'-phosphate oxidase-like" evidence="1">
    <location>
        <begin position="12"/>
        <end position="134"/>
    </location>
</feature>
<reference evidence="2 3" key="1">
    <citation type="submission" date="2016-09" db="EMBL/GenBank/DDBJ databases">
        <authorList>
            <person name="Capua I."/>
            <person name="De Benedictis P."/>
            <person name="Joannis T."/>
            <person name="Lombin L.H."/>
            <person name="Cattoli G."/>
        </authorList>
    </citation>
    <scope>NUCLEOTIDE SEQUENCE [LARGE SCALE GENOMIC DNA]</scope>
    <source>
        <strain evidence="2 3">LMG 25899</strain>
    </source>
</reference>
<dbReference type="RefSeq" id="WP_069699642.1">
    <property type="nucleotide sequence ID" value="NZ_JAGGMA010000054.1"/>
</dbReference>
<comment type="caution">
    <text evidence="2">The sequence shown here is derived from an EMBL/GenBank/DDBJ whole genome shotgun (WGS) entry which is preliminary data.</text>
</comment>
<evidence type="ECO:0000259" key="1">
    <source>
        <dbReference type="Pfam" id="PF22696"/>
    </source>
</evidence>
<proteinExistence type="predicted"/>
<dbReference type="AlphaFoldDB" id="A0A1E5KU26"/>
<gene>
    <name evidence="2" type="ORF">BCR26_16700</name>
</gene>
<sequence>MNTTDAFKQIMFNQQKMALATSVGDQSNVRIVNFVYDEEKKCVYFSTFKGNEKIEEIDENSKVSFTTVPDNGTEHVRVHFGKVQKSNFTIYDVAEAFSKKIPGYDENIKQAGDLLDLYEISFDKAIVILGMGNRETIKV</sequence>
<dbReference type="EMBL" id="MIEK01000048">
    <property type="protein sequence ID" value="OEH81384.1"/>
    <property type="molecule type" value="Genomic_DNA"/>
</dbReference>
<evidence type="ECO:0000313" key="3">
    <source>
        <dbReference type="Proteomes" id="UP000095256"/>
    </source>
</evidence>